<feature type="region of interest" description="Disordered" evidence="1">
    <location>
        <begin position="402"/>
        <end position="433"/>
    </location>
</feature>
<sequence length="520" mass="58910">MASGLGRTFKESVAKISGGVPKNKGHYECLLFCNCIGTEIRGKLGAHEPKVVMNEVYNKLEKFTSQGNCTNLYPDISWDIFERGKKIFDCNYDYATLQGKKENTYTRCLRYKENLDDAKEAYRKVKEICTDGGTDKYCREFLKKNGDQKYKQPQELTCPEEEKTLSDSDSEEQSDYDGTGTEGILGSKQLEKVKSELKEYQELERGSKDCDNGSKVRELGGILTSYTLVQNGAQEIVDAWCYAHKKWAVSLPKDDLCYALYFWIGHTILENRKYADDLWGIMKAIYPKLTTWKPIKGCDSVGTKIDEDTFNERKQVFEYIQQCKIMKKQLEQSRRSASSNNKAKCEQSYYTHLEDVIKKLTAEETKCKQEQGGSANDPYCKRFLAMCQQCDPKDLSKLKCEKVEPKTEESTTSNYQAPSTEDTITSPSEGSNNTTTTIAVPSALAAVGLPTIAAFLLYKYNILPSWFHNTFGNSTGRSRNSNKRRNRRSTNSNFSALTDDDTLTTINSSEYSIPYTSSST</sequence>
<gene>
    <name evidence="2" type="ORF">PCOAH_00039240</name>
</gene>
<dbReference type="OrthoDB" id="394172at2759"/>
<organism evidence="2 3">
    <name type="scientific">Plasmodium coatneyi</name>
    <dbReference type="NCBI Taxonomy" id="208452"/>
    <lineage>
        <taxon>Eukaryota</taxon>
        <taxon>Sar</taxon>
        <taxon>Alveolata</taxon>
        <taxon>Apicomplexa</taxon>
        <taxon>Aconoidasida</taxon>
        <taxon>Haemosporida</taxon>
        <taxon>Plasmodiidae</taxon>
        <taxon>Plasmodium</taxon>
    </lineage>
</organism>
<evidence type="ECO:0000313" key="2">
    <source>
        <dbReference type="EMBL" id="ANQ10314.1"/>
    </source>
</evidence>
<feature type="region of interest" description="Disordered" evidence="1">
    <location>
        <begin position="473"/>
        <end position="499"/>
    </location>
</feature>
<dbReference type="InterPro" id="IPR008780">
    <property type="entry name" value="Plasmodium_Vir"/>
</dbReference>
<dbReference type="KEGG" id="pcot:PCOAH_00039240"/>
<name>A0A1B1E5L0_9APIC</name>
<evidence type="ECO:0000256" key="1">
    <source>
        <dbReference type="SAM" id="MobiDB-lite"/>
    </source>
</evidence>
<feature type="region of interest" description="Disordered" evidence="1">
    <location>
        <begin position="152"/>
        <end position="183"/>
    </location>
</feature>
<accession>A0A1B1E5L0</accession>
<dbReference type="VEuPathDB" id="PlasmoDB:PCOAH_00039240"/>
<proteinExistence type="predicted"/>
<dbReference type="Proteomes" id="UP000092716">
    <property type="component" value="Chromosome 12"/>
</dbReference>
<reference evidence="3" key="1">
    <citation type="submission" date="2016-06" db="EMBL/GenBank/DDBJ databases">
        <title>First high quality genome sequence of Plasmodium coatneyi using continuous long reads from single molecule, real-time sequencing.</title>
        <authorList>
            <person name="Chien J.-T."/>
            <person name="Pakala S.B."/>
            <person name="Geraldo J.A."/>
            <person name="Lapp S.A."/>
            <person name="Barnwell J.W."/>
            <person name="Kissinger J.C."/>
            <person name="Galinski M.R."/>
            <person name="Humphrey J.C."/>
        </authorList>
    </citation>
    <scope>NUCLEOTIDE SEQUENCE [LARGE SCALE GENOMIC DNA]</scope>
    <source>
        <strain evidence="3">Hackeri</strain>
    </source>
</reference>
<protein>
    <submittedName>
        <fullName evidence="2">KIR protein</fullName>
    </submittedName>
</protein>
<dbReference type="GeneID" id="30910655"/>
<feature type="compositionally biased region" description="Polar residues" evidence="1">
    <location>
        <begin position="410"/>
        <end position="433"/>
    </location>
</feature>
<dbReference type="AlphaFoldDB" id="A0A1B1E5L0"/>
<dbReference type="EMBL" id="CP016250">
    <property type="protein sequence ID" value="ANQ10314.1"/>
    <property type="molecule type" value="Genomic_DNA"/>
</dbReference>
<evidence type="ECO:0000313" key="3">
    <source>
        <dbReference type="Proteomes" id="UP000092716"/>
    </source>
</evidence>
<dbReference type="RefSeq" id="XP_019917009.1">
    <property type="nucleotide sequence ID" value="XM_020060715.1"/>
</dbReference>
<dbReference type="Pfam" id="PF05795">
    <property type="entry name" value="Plasmodium_Vir"/>
    <property type="match status" value="1"/>
</dbReference>
<keyword evidence="3" id="KW-1185">Reference proteome</keyword>